<name>A0A8C6NNI6_NOTFU</name>
<keyword evidence="2" id="KW-1185">Reference proteome</keyword>
<sequence length="143" mass="16310">VAEDHSLCDRQASVQITERVELVLLPTADYIELLDGVQGLLFPLQLDDVRIRNDSLCKLQHRVLECCREKQHLTVFAYFIQHKDGNLLGVNHLVLCAPVQNRPWCSNHNVLLQNTFCPSDGICQLYIWAELPHLLYHLAGLQG</sequence>
<evidence type="ECO:0000313" key="2">
    <source>
        <dbReference type="Proteomes" id="UP000694548"/>
    </source>
</evidence>
<protein>
    <submittedName>
        <fullName evidence="1">Uncharacterized protein</fullName>
    </submittedName>
</protein>
<organism evidence="1 2">
    <name type="scientific">Nothobranchius furzeri</name>
    <name type="common">Turquoise killifish</name>
    <dbReference type="NCBI Taxonomy" id="105023"/>
    <lineage>
        <taxon>Eukaryota</taxon>
        <taxon>Metazoa</taxon>
        <taxon>Chordata</taxon>
        <taxon>Craniata</taxon>
        <taxon>Vertebrata</taxon>
        <taxon>Euteleostomi</taxon>
        <taxon>Actinopterygii</taxon>
        <taxon>Neopterygii</taxon>
        <taxon>Teleostei</taxon>
        <taxon>Neoteleostei</taxon>
        <taxon>Acanthomorphata</taxon>
        <taxon>Ovalentaria</taxon>
        <taxon>Atherinomorphae</taxon>
        <taxon>Cyprinodontiformes</taxon>
        <taxon>Nothobranchiidae</taxon>
        <taxon>Nothobranchius</taxon>
    </lineage>
</organism>
<dbReference type="Ensembl" id="ENSNFUT00015014678.1">
    <property type="protein sequence ID" value="ENSNFUP00015013979.1"/>
    <property type="gene ID" value="ENSNFUG00015006826.1"/>
</dbReference>
<evidence type="ECO:0000313" key="1">
    <source>
        <dbReference type="Ensembl" id="ENSNFUP00015013979.1"/>
    </source>
</evidence>
<accession>A0A8C6NNI6</accession>
<proteinExistence type="predicted"/>
<dbReference type="AlphaFoldDB" id="A0A8C6NNI6"/>
<dbReference type="Proteomes" id="UP000694548">
    <property type="component" value="Chromosome sgr15"/>
</dbReference>
<reference evidence="1" key="1">
    <citation type="submission" date="2014-08" db="EMBL/GenBank/DDBJ databases">
        <authorList>
            <person name="Senf B."/>
            <person name="Petzold A."/>
            <person name="Downie B.R."/>
            <person name="Koch P."/>
            <person name="Platzer M."/>
        </authorList>
    </citation>
    <scope>NUCLEOTIDE SEQUENCE [LARGE SCALE GENOMIC DNA]</scope>
    <source>
        <strain evidence="1">GRZ</strain>
    </source>
</reference>
<dbReference type="GeneTree" id="ENSGT00940000176954"/>
<reference evidence="1" key="2">
    <citation type="submission" date="2025-08" db="UniProtKB">
        <authorList>
            <consortium name="Ensembl"/>
        </authorList>
    </citation>
    <scope>IDENTIFICATION</scope>
</reference>
<reference evidence="1" key="3">
    <citation type="submission" date="2025-09" db="UniProtKB">
        <authorList>
            <consortium name="Ensembl"/>
        </authorList>
    </citation>
    <scope>IDENTIFICATION</scope>
</reference>